<evidence type="ECO:0000256" key="3">
    <source>
        <dbReference type="ARBA" id="ARBA00022690"/>
    </source>
</evidence>
<dbReference type="InterPro" id="IPR050098">
    <property type="entry name" value="TFPI/VKTCI-like"/>
</dbReference>
<evidence type="ECO:0000256" key="4">
    <source>
        <dbReference type="ARBA" id="ARBA00022737"/>
    </source>
</evidence>
<evidence type="ECO:0000313" key="8">
    <source>
        <dbReference type="EMBL" id="JAT91995.1"/>
    </source>
</evidence>
<keyword evidence="5" id="KW-0722">Serine protease inhibitor</keyword>
<keyword evidence="4" id="KW-0677">Repeat</keyword>
<keyword evidence="2" id="KW-0964">Secreted</keyword>
<dbReference type="Gene3D" id="4.10.410.10">
    <property type="entry name" value="Pancreatic trypsin inhibitor Kunitz domain"/>
    <property type="match status" value="2"/>
</dbReference>
<dbReference type="AlphaFoldDB" id="A0A1E1WYA9"/>
<dbReference type="CDD" id="cd00109">
    <property type="entry name" value="Kunitz-type"/>
    <property type="match status" value="2"/>
</dbReference>
<feature type="non-terminal residue" evidence="8">
    <location>
        <position position="1"/>
    </location>
</feature>
<dbReference type="SUPFAM" id="SSF57362">
    <property type="entry name" value="BPTI-like"/>
    <property type="match status" value="2"/>
</dbReference>
<dbReference type="GO" id="GO:0005615">
    <property type="term" value="C:extracellular space"/>
    <property type="evidence" value="ECO:0007669"/>
    <property type="project" value="TreeGrafter"/>
</dbReference>
<dbReference type="PANTHER" id="PTHR10083:SF374">
    <property type="entry name" value="BPTI_KUNITZ INHIBITOR DOMAIN-CONTAINING PROTEIN"/>
    <property type="match status" value="1"/>
</dbReference>
<evidence type="ECO:0000256" key="1">
    <source>
        <dbReference type="ARBA" id="ARBA00004613"/>
    </source>
</evidence>
<accession>A0A1E1WYA9</accession>
<reference evidence="8" key="1">
    <citation type="journal article" date="2017" name="Front. Cell. Infect. Microbiol.">
        <title>The Distinct Transcriptional Response of the Midgut of Amblyomma sculptum and Amblyomma aureolatum Ticks to Rickettsia rickettsii Correlates to Their Differences in Susceptibility to Infection.</title>
        <authorList>
            <person name="Martins L.A."/>
            <person name="Galletti M.F.B.M."/>
            <person name="Ribeiro J.M."/>
            <person name="Fujita A."/>
            <person name="Costa F.B."/>
            <person name="Labruna M.B."/>
            <person name="Daffre S."/>
            <person name="Fogaca A.C."/>
        </authorList>
    </citation>
    <scope>NUCLEOTIDE SEQUENCE</scope>
</reference>
<dbReference type="GO" id="GO:0004867">
    <property type="term" value="F:serine-type endopeptidase inhibitor activity"/>
    <property type="evidence" value="ECO:0007669"/>
    <property type="project" value="UniProtKB-KW"/>
</dbReference>
<sequence>RECALRPDPGFCKARLRRWFFNVETRKCELFTYSGCGGNENRYLIKERCEKTCIPTTQNNLLLSAFSDQKARKSAFGGPICSRPPYTGLCKARFSRFYFDSRSNSCRPFIYGGCGSNGNNFATMRDCLDTCKGGVFRRT</sequence>
<comment type="subcellular location">
    <subcellularLocation>
        <location evidence="1">Secreted</location>
    </subcellularLocation>
</comment>
<protein>
    <recommendedName>
        <fullName evidence="7">BPTI/Kunitz inhibitor domain-containing protein</fullName>
    </recommendedName>
</protein>
<keyword evidence="3" id="KW-0646">Protease inhibitor</keyword>
<name>A0A1E1WYA9_9ACAR</name>
<evidence type="ECO:0000256" key="6">
    <source>
        <dbReference type="ARBA" id="ARBA00023157"/>
    </source>
</evidence>
<dbReference type="EMBL" id="GFAC01007193">
    <property type="protein sequence ID" value="JAT91995.1"/>
    <property type="molecule type" value="mRNA"/>
</dbReference>
<dbReference type="InterPro" id="IPR020901">
    <property type="entry name" value="Prtase_inh_Kunz-CS"/>
</dbReference>
<dbReference type="InterPro" id="IPR002223">
    <property type="entry name" value="Kunitz_BPTI"/>
</dbReference>
<evidence type="ECO:0000259" key="7">
    <source>
        <dbReference type="PROSITE" id="PS50279"/>
    </source>
</evidence>
<dbReference type="PROSITE" id="PS00280">
    <property type="entry name" value="BPTI_KUNITZ_1"/>
    <property type="match status" value="2"/>
</dbReference>
<feature type="domain" description="BPTI/Kunitz inhibitor" evidence="7">
    <location>
        <begin position="81"/>
        <end position="131"/>
    </location>
</feature>
<feature type="domain" description="BPTI/Kunitz inhibitor" evidence="7">
    <location>
        <begin position="3"/>
        <end position="53"/>
    </location>
</feature>
<evidence type="ECO:0000256" key="2">
    <source>
        <dbReference type="ARBA" id="ARBA00022525"/>
    </source>
</evidence>
<dbReference type="PRINTS" id="PR00759">
    <property type="entry name" value="BASICPTASE"/>
</dbReference>
<proteinExistence type="evidence at transcript level"/>
<organism evidence="8">
    <name type="scientific">Amblyomma aureolatum</name>
    <dbReference type="NCBI Taxonomy" id="187763"/>
    <lineage>
        <taxon>Eukaryota</taxon>
        <taxon>Metazoa</taxon>
        <taxon>Ecdysozoa</taxon>
        <taxon>Arthropoda</taxon>
        <taxon>Chelicerata</taxon>
        <taxon>Arachnida</taxon>
        <taxon>Acari</taxon>
        <taxon>Parasitiformes</taxon>
        <taxon>Ixodida</taxon>
        <taxon>Ixodoidea</taxon>
        <taxon>Ixodidae</taxon>
        <taxon>Amblyomminae</taxon>
        <taxon>Amblyomma</taxon>
    </lineage>
</organism>
<dbReference type="PROSITE" id="PS50279">
    <property type="entry name" value="BPTI_KUNITZ_2"/>
    <property type="match status" value="2"/>
</dbReference>
<keyword evidence="6" id="KW-1015">Disulfide bond</keyword>
<dbReference type="InterPro" id="IPR036880">
    <property type="entry name" value="Kunitz_BPTI_sf"/>
</dbReference>
<dbReference type="FunFam" id="4.10.410.10:FF:000020">
    <property type="entry name" value="Collagen, type VI, alpha 3"/>
    <property type="match status" value="1"/>
</dbReference>
<dbReference type="SMART" id="SM00131">
    <property type="entry name" value="KU"/>
    <property type="match status" value="2"/>
</dbReference>
<dbReference type="PANTHER" id="PTHR10083">
    <property type="entry name" value="KUNITZ-TYPE PROTEASE INHIBITOR-RELATED"/>
    <property type="match status" value="1"/>
</dbReference>
<dbReference type="Pfam" id="PF00014">
    <property type="entry name" value="Kunitz_BPTI"/>
    <property type="match status" value="2"/>
</dbReference>
<evidence type="ECO:0000256" key="5">
    <source>
        <dbReference type="ARBA" id="ARBA00022900"/>
    </source>
</evidence>